<organism evidence="2 3">
    <name type="scientific">Cyphomyrmex costatus</name>
    <dbReference type="NCBI Taxonomy" id="456900"/>
    <lineage>
        <taxon>Eukaryota</taxon>
        <taxon>Metazoa</taxon>
        <taxon>Ecdysozoa</taxon>
        <taxon>Arthropoda</taxon>
        <taxon>Hexapoda</taxon>
        <taxon>Insecta</taxon>
        <taxon>Pterygota</taxon>
        <taxon>Neoptera</taxon>
        <taxon>Endopterygota</taxon>
        <taxon>Hymenoptera</taxon>
        <taxon>Apocrita</taxon>
        <taxon>Aculeata</taxon>
        <taxon>Formicoidea</taxon>
        <taxon>Formicidae</taxon>
        <taxon>Myrmicinae</taxon>
        <taxon>Cyphomyrmex</taxon>
    </lineage>
</organism>
<protein>
    <submittedName>
        <fullName evidence="2">Uncharacterized protein</fullName>
    </submittedName>
</protein>
<dbReference type="AlphaFoldDB" id="A0A151IC75"/>
<feature type="region of interest" description="Disordered" evidence="1">
    <location>
        <begin position="48"/>
        <end position="80"/>
    </location>
</feature>
<reference evidence="2 3" key="1">
    <citation type="submission" date="2016-03" db="EMBL/GenBank/DDBJ databases">
        <title>Cyphomyrmex costatus WGS genome.</title>
        <authorList>
            <person name="Nygaard S."/>
            <person name="Hu H."/>
            <person name="Boomsma J."/>
            <person name="Zhang G."/>
        </authorList>
    </citation>
    <scope>NUCLEOTIDE SEQUENCE [LARGE SCALE GENOMIC DNA]</scope>
    <source>
        <strain evidence="2">MS0001</strain>
        <tissue evidence="2">Whole body</tissue>
    </source>
</reference>
<name>A0A151IC75_9HYME</name>
<feature type="compositionally biased region" description="Basic and acidic residues" evidence="1">
    <location>
        <begin position="53"/>
        <end position="72"/>
    </location>
</feature>
<evidence type="ECO:0000256" key="1">
    <source>
        <dbReference type="SAM" id="MobiDB-lite"/>
    </source>
</evidence>
<sequence>MGLIQVQRQCRRLYDDEEHLGDRRACNFLVVHRRRTCTLLCMRVQHTHKRASKMSEQEQQRTGQDDRDRNADDAATDPKGALTLSQANIFDGLMKTVVRTRVTGRSKTCRWLLTRFAVHESFVKSFYLM</sequence>
<gene>
    <name evidence="2" type="ORF">ALC62_11630</name>
</gene>
<proteinExistence type="predicted"/>
<dbReference type="EMBL" id="KQ978064">
    <property type="protein sequence ID" value="KYM97685.1"/>
    <property type="molecule type" value="Genomic_DNA"/>
</dbReference>
<keyword evidence="3" id="KW-1185">Reference proteome</keyword>
<evidence type="ECO:0000313" key="3">
    <source>
        <dbReference type="Proteomes" id="UP000078542"/>
    </source>
</evidence>
<accession>A0A151IC75</accession>
<dbReference type="Proteomes" id="UP000078542">
    <property type="component" value="Unassembled WGS sequence"/>
</dbReference>
<evidence type="ECO:0000313" key="2">
    <source>
        <dbReference type="EMBL" id="KYM97685.1"/>
    </source>
</evidence>